<dbReference type="EMBL" id="JAACJL010000001">
    <property type="protein sequence ID" value="KAF4623468.1"/>
    <property type="molecule type" value="Genomic_DNA"/>
</dbReference>
<proteinExistence type="predicted"/>
<dbReference type="AlphaFoldDB" id="A0A8H4R5X0"/>
<organism evidence="4 5">
    <name type="scientific">Agrocybe pediades</name>
    <dbReference type="NCBI Taxonomy" id="84607"/>
    <lineage>
        <taxon>Eukaryota</taxon>
        <taxon>Fungi</taxon>
        <taxon>Dikarya</taxon>
        <taxon>Basidiomycota</taxon>
        <taxon>Agaricomycotina</taxon>
        <taxon>Agaricomycetes</taxon>
        <taxon>Agaricomycetidae</taxon>
        <taxon>Agaricales</taxon>
        <taxon>Agaricineae</taxon>
        <taxon>Strophariaceae</taxon>
        <taxon>Agrocybe</taxon>
    </lineage>
</organism>
<feature type="compositionally biased region" description="Low complexity" evidence="2">
    <location>
        <begin position="65"/>
        <end position="92"/>
    </location>
</feature>
<accession>A0A8H4R5X0</accession>
<dbReference type="InterPro" id="IPR036908">
    <property type="entry name" value="RlpA-like_sf"/>
</dbReference>
<evidence type="ECO:0000256" key="2">
    <source>
        <dbReference type="SAM" id="MobiDB-lite"/>
    </source>
</evidence>
<feature type="compositionally biased region" description="Pro residues" evidence="2">
    <location>
        <begin position="93"/>
        <end position="102"/>
    </location>
</feature>
<dbReference type="Gene3D" id="2.40.40.10">
    <property type="entry name" value="RlpA-like domain"/>
    <property type="match status" value="1"/>
</dbReference>
<evidence type="ECO:0000256" key="1">
    <source>
        <dbReference type="ARBA" id="ARBA00022729"/>
    </source>
</evidence>
<feature type="compositionally biased region" description="Low complexity" evidence="2">
    <location>
        <begin position="110"/>
        <end position="128"/>
    </location>
</feature>
<dbReference type="PANTHER" id="PTHR31836">
    <property type="match status" value="1"/>
</dbReference>
<dbReference type="InterPro" id="IPR051477">
    <property type="entry name" value="Expansin_CellWall"/>
</dbReference>
<evidence type="ECO:0008006" key="6">
    <source>
        <dbReference type="Google" id="ProtNLM"/>
    </source>
</evidence>
<gene>
    <name evidence="4" type="ORF">D9613_001876</name>
</gene>
<feature type="chain" id="PRO_5034930584" description="RlpA-like protein double-psi beta-barrel domain-containing protein" evidence="3">
    <location>
        <begin position="21"/>
        <end position="245"/>
    </location>
</feature>
<evidence type="ECO:0000313" key="5">
    <source>
        <dbReference type="Proteomes" id="UP000521872"/>
    </source>
</evidence>
<dbReference type="PANTHER" id="PTHR31836:SF28">
    <property type="entry name" value="SRCR DOMAIN-CONTAINING PROTEIN-RELATED"/>
    <property type="match status" value="1"/>
</dbReference>
<feature type="compositionally biased region" description="Basic residues" evidence="2">
    <location>
        <begin position="53"/>
        <end position="64"/>
    </location>
</feature>
<keyword evidence="5" id="KW-1185">Reference proteome</keyword>
<sequence length="245" mass="25321">MSFILKSFLLALSLTASASALATPHVVRHAAHHHALAARVAAPEPMEVPVLPVRKRQNSKRCKPRSSSAAVVAPSSTSKAASSSSVVRSTPTSTPPPPPPAPTTSHVQQPKPSSSKPAAPATTKPAAPVGNLPSFMVGTQTGQGTFYATGLGACGITNKDTDHIAAVSHLLFDAFPGYAGGNPNNNPICGRTVTATYKGKSTVVALTDRCEGCKITDLDFSPSAFADLADFALGRLDGVTWVWND</sequence>
<feature type="region of interest" description="Disordered" evidence="2">
    <location>
        <begin position="52"/>
        <end position="132"/>
    </location>
</feature>
<dbReference type="SUPFAM" id="SSF50685">
    <property type="entry name" value="Barwin-like endoglucanases"/>
    <property type="match status" value="1"/>
</dbReference>
<evidence type="ECO:0000256" key="3">
    <source>
        <dbReference type="SAM" id="SignalP"/>
    </source>
</evidence>
<dbReference type="CDD" id="cd22191">
    <property type="entry name" value="DPBB_RlpA_EXP_N-like"/>
    <property type="match status" value="1"/>
</dbReference>
<protein>
    <recommendedName>
        <fullName evidence="6">RlpA-like protein double-psi beta-barrel domain-containing protein</fullName>
    </recommendedName>
</protein>
<comment type="caution">
    <text evidence="4">The sequence shown here is derived from an EMBL/GenBank/DDBJ whole genome shotgun (WGS) entry which is preliminary data.</text>
</comment>
<feature type="signal peptide" evidence="3">
    <location>
        <begin position="1"/>
        <end position="20"/>
    </location>
</feature>
<evidence type="ECO:0000313" key="4">
    <source>
        <dbReference type="EMBL" id="KAF4623468.1"/>
    </source>
</evidence>
<keyword evidence="1 3" id="KW-0732">Signal</keyword>
<dbReference type="Proteomes" id="UP000521872">
    <property type="component" value="Unassembled WGS sequence"/>
</dbReference>
<reference evidence="4 5" key="1">
    <citation type="submission" date="2019-12" db="EMBL/GenBank/DDBJ databases">
        <authorList>
            <person name="Floudas D."/>
            <person name="Bentzer J."/>
            <person name="Ahren D."/>
            <person name="Johansson T."/>
            <person name="Persson P."/>
            <person name="Tunlid A."/>
        </authorList>
    </citation>
    <scope>NUCLEOTIDE SEQUENCE [LARGE SCALE GENOMIC DNA]</scope>
    <source>
        <strain evidence="4 5">CBS 102.39</strain>
    </source>
</reference>
<name>A0A8H4R5X0_9AGAR</name>